<dbReference type="PANTHER" id="PTHR42929:SF5">
    <property type="entry name" value="ABC TRANSPORTER PERMEASE PROTEIN"/>
    <property type="match status" value="1"/>
</dbReference>
<organism evidence="10 11">
    <name type="scientific">Vannielia litorea</name>
    <dbReference type="NCBI Taxonomy" id="1217970"/>
    <lineage>
        <taxon>Bacteria</taxon>
        <taxon>Pseudomonadati</taxon>
        <taxon>Pseudomonadota</taxon>
        <taxon>Alphaproteobacteria</taxon>
        <taxon>Rhodobacterales</taxon>
        <taxon>Paracoccaceae</taxon>
        <taxon>Vannielia</taxon>
    </lineage>
</organism>
<accession>A0A1N6EN01</accession>
<reference evidence="11" key="1">
    <citation type="submission" date="2016-11" db="EMBL/GenBank/DDBJ databases">
        <authorList>
            <person name="Varghese N."/>
            <person name="Submissions S."/>
        </authorList>
    </citation>
    <scope>NUCLEOTIDE SEQUENCE [LARGE SCALE GENOMIC DNA]</scope>
    <source>
        <strain evidence="11">DSM 29440</strain>
    </source>
</reference>
<feature type="transmembrane region" description="Helical" evidence="8">
    <location>
        <begin position="155"/>
        <end position="177"/>
    </location>
</feature>
<sequence length="287" mass="30877">MKNTMTKRPFLGWFVTPAGLIAIGIAASFLAIVQYSLRAHVPGMLDPGGFTFENFTTLLKPAYGKAFLTTVLLCFWTAVFTLLIGYPLAFAMLRTRSGWLRGAMLIITLTPLFLGEVVRTYSWIIVLGNQGFLNSALLGLGLIDEPISFMFTMTGVVIALVHFTLPIVTIMLAAAIAHIDRRLEQAAFSLGAGRVRVFLTVTLPLSVPGIVAASSTAFAWTFSAFATPQMIGGGQVVTISTLVYQVGFASFNFPLAASLSLAGLLFTVAVLSLFNLGMKQIERQGAH</sequence>
<feature type="transmembrane region" description="Helical" evidence="8">
    <location>
        <begin position="12"/>
        <end position="37"/>
    </location>
</feature>
<dbReference type="GO" id="GO:0005886">
    <property type="term" value="C:plasma membrane"/>
    <property type="evidence" value="ECO:0007669"/>
    <property type="project" value="UniProtKB-SubCell"/>
</dbReference>
<dbReference type="AlphaFoldDB" id="A0A1N6EN01"/>
<keyword evidence="7 8" id="KW-0472">Membrane</keyword>
<keyword evidence="11" id="KW-1185">Reference proteome</keyword>
<evidence type="ECO:0000256" key="8">
    <source>
        <dbReference type="RuleBase" id="RU363032"/>
    </source>
</evidence>
<keyword evidence="6 8" id="KW-1133">Transmembrane helix</keyword>
<dbReference type="SUPFAM" id="SSF161098">
    <property type="entry name" value="MetI-like"/>
    <property type="match status" value="1"/>
</dbReference>
<dbReference type="STRING" id="1217970.SAMN05444002_0943"/>
<dbReference type="PANTHER" id="PTHR42929">
    <property type="entry name" value="INNER MEMBRANE ABC TRANSPORTER PERMEASE PROTEIN YDCU-RELATED-RELATED"/>
    <property type="match status" value="1"/>
</dbReference>
<evidence type="ECO:0000313" key="10">
    <source>
        <dbReference type="EMBL" id="SIN84323.1"/>
    </source>
</evidence>
<dbReference type="InterPro" id="IPR000515">
    <property type="entry name" value="MetI-like"/>
</dbReference>
<evidence type="ECO:0000256" key="5">
    <source>
        <dbReference type="ARBA" id="ARBA00022692"/>
    </source>
</evidence>
<gene>
    <name evidence="10" type="ORF">SAMN05444002_0943</name>
</gene>
<evidence type="ECO:0000313" key="11">
    <source>
        <dbReference type="Proteomes" id="UP000184932"/>
    </source>
</evidence>
<dbReference type="Pfam" id="PF00528">
    <property type="entry name" value="BPD_transp_1"/>
    <property type="match status" value="1"/>
</dbReference>
<keyword evidence="3 8" id="KW-0813">Transport</keyword>
<keyword evidence="5 8" id="KW-0812">Transmembrane</keyword>
<dbReference type="Gene3D" id="1.10.3720.10">
    <property type="entry name" value="MetI-like"/>
    <property type="match status" value="1"/>
</dbReference>
<name>A0A1N6EN01_9RHOB</name>
<dbReference type="EMBL" id="FSRL01000001">
    <property type="protein sequence ID" value="SIN84323.1"/>
    <property type="molecule type" value="Genomic_DNA"/>
</dbReference>
<feature type="transmembrane region" description="Helical" evidence="8">
    <location>
        <begin position="197"/>
        <end position="218"/>
    </location>
</feature>
<evidence type="ECO:0000259" key="9">
    <source>
        <dbReference type="PROSITE" id="PS50928"/>
    </source>
</evidence>
<feature type="domain" description="ABC transmembrane type-1" evidence="9">
    <location>
        <begin position="67"/>
        <end position="274"/>
    </location>
</feature>
<dbReference type="CDD" id="cd06261">
    <property type="entry name" value="TM_PBP2"/>
    <property type="match status" value="1"/>
</dbReference>
<evidence type="ECO:0000256" key="2">
    <source>
        <dbReference type="ARBA" id="ARBA00007069"/>
    </source>
</evidence>
<dbReference type="GO" id="GO:0055085">
    <property type="term" value="P:transmembrane transport"/>
    <property type="evidence" value="ECO:0007669"/>
    <property type="project" value="InterPro"/>
</dbReference>
<feature type="transmembrane region" description="Helical" evidence="8">
    <location>
        <begin position="66"/>
        <end position="86"/>
    </location>
</feature>
<evidence type="ECO:0000256" key="3">
    <source>
        <dbReference type="ARBA" id="ARBA00022448"/>
    </source>
</evidence>
<comment type="similarity">
    <text evidence="2">Belongs to the binding-protein-dependent transport system permease family. CysTW subfamily.</text>
</comment>
<proteinExistence type="inferred from homology"/>
<keyword evidence="4" id="KW-1003">Cell membrane</keyword>
<feature type="transmembrane region" description="Helical" evidence="8">
    <location>
        <begin position="253"/>
        <end position="274"/>
    </location>
</feature>
<dbReference type="Proteomes" id="UP000184932">
    <property type="component" value="Unassembled WGS sequence"/>
</dbReference>
<protein>
    <submittedName>
        <fullName evidence="10">Putative spermidine/putrescine transport system permease protein</fullName>
    </submittedName>
</protein>
<evidence type="ECO:0000256" key="1">
    <source>
        <dbReference type="ARBA" id="ARBA00004651"/>
    </source>
</evidence>
<dbReference type="InterPro" id="IPR035906">
    <property type="entry name" value="MetI-like_sf"/>
</dbReference>
<comment type="subcellular location">
    <subcellularLocation>
        <location evidence="1 8">Cell membrane</location>
        <topology evidence="1 8">Multi-pass membrane protein</topology>
    </subcellularLocation>
</comment>
<feature type="transmembrane region" description="Helical" evidence="8">
    <location>
        <begin position="98"/>
        <end position="115"/>
    </location>
</feature>
<evidence type="ECO:0000256" key="7">
    <source>
        <dbReference type="ARBA" id="ARBA00023136"/>
    </source>
</evidence>
<dbReference type="PROSITE" id="PS50928">
    <property type="entry name" value="ABC_TM1"/>
    <property type="match status" value="1"/>
</dbReference>
<evidence type="ECO:0000256" key="6">
    <source>
        <dbReference type="ARBA" id="ARBA00022989"/>
    </source>
</evidence>
<evidence type="ECO:0000256" key="4">
    <source>
        <dbReference type="ARBA" id="ARBA00022475"/>
    </source>
</evidence>